<dbReference type="InterPro" id="IPR006843">
    <property type="entry name" value="PAP/fibrillin_dom"/>
</dbReference>
<dbReference type="Proteomes" id="UP000029738">
    <property type="component" value="Unassembled WGS sequence"/>
</dbReference>
<gene>
    <name evidence="3" type="ORF">DA73_0219340</name>
    <name evidence="2" type="ORF">DA73_0400015105</name>
</gene>
<dbReference type="EMBL" id="JHEG04000001">
    <property type="protein sequence ID" value="KAF3886659.1"/>
    <property type="molecule type" value="Genomic_DNA"/>
</dbReference>
<dbReference type="OrthoDB" id="454050at2"/>
<comment type="caution">
    <text evidence="3">The sequence shown here is derived from an EMBL/GenBank/DDBJ whole genome shotgun (WGS) entry which is preliminary data.</text>
</comment>
<evidence type="ECO:0000313" key="3">
    <source>
        <dbReference type="EMBL" id="KIE10666.1"/>
    </source>
</evidence>
<evidence type="ECO:0000313" key="2">
    <source>
        <dbReference type="EMBL" id="KAF3886659.1"/>
    </source>
</evidence>
<feature type="domain" description="Plastid lipid-associated protein/fibrillin conserved" evidence="1">
    <location>
        <begin position="51"/>
        <end position="87"/>
    </location>
</feature>
<name>A0A0C1ND50_9CYAN</name>
<sequence>MKHSLLVNEWKAIFARQKQSAKRTWKESLLSGFWKLMFGIVSSGAMNSKTGAISFTMKRSPKGRLEILYLDEEMRITRGVERGTVLVCERN</sequence>
<proteinExistence type="predicted"/>
<accession>A0A0C1ND50</accession>
<organism evidence="3">
    <name type="scientific">Tolypothrix bouteillei VB521301</name>
    <dbReference type="NCBI Taxonomy" id="1479485"/>
    <lineage>
        <taxon>Bacteria</taxon>
        <taxon>Bacillati</taxon>
        <taxon>Cyanobacteriota</taxon>
        <taxon>Cyanophyceae</taxon>
        <taxon>Nostocales</taxon>
        <taxon>Tolypothrichaceae</taxon>
        <taxon>Tolypothrix</taxon>
    </lineage>
</organism>
<evidence type="ECO:0000259" key="1">
    <source>
        <dbReference type="Pfam" id="PF04755"/>
    </source>
</evidence>
<reference evidence="2" key="2">
    <citation type="submission" date="2019-11" db="EMBL/GenBank/DDBJ databases">
        <title>Improved Assembly of Tolypothrix boutellei genome.</title>
        <authorList>
            <person name="Sarangi A.N."/>
            <person name="Mukherjee M."/>
            <person name="Ghosh S."/>
            <person name="Singh D."/>
            <person name="Das A."/>
            <person name="Kant S."/>
            <person name="Prusty A."/>
            <person name="Tripathy S."/>
        </authorList>
    </citation>
    <scope>NUCLEOTIDE SEQUENCE</scope>
    <source>
        <strain evidence="2">VB521301</strain>
    </source>
</reference>
<reference evidence="3" key="1">
    <citation type="journal article" date="2015" name="Genome Announc.">
        <title>Draft Genome Sequence of Tolypothrix boutellei Strain VB521301.</title>
        <authorList>
            <person name="Chandrababunaidu M.M."/>
            <person name="Singh D."/>
            <person name="Sen D."/>
            <person name="Bhan S."/>
            <person name="Das S."/>
            <person name="Gupta A."/>
            <person name="Adhikary S.P."/>
            <person name="Tripathy S."/>
        </authorList>
    </citation>
    <scope>NUCLEOTIDE SEQUENCE</scope>
    <source>
        <strain evidence="3">VB521301</strain>
    </source>
</reference>
<evidence type="ECO:0000313" key="4">
    <source>
        <dbReference type="Proteomes" id="UP000029738"/>
    </source>
</evidence>
<keyword evidence="4" id="KW-1185">Reference proteome</keyword>
<dbReference type="EMBL" id="JHEG02000048">
    <property type="protein sequence ID" value="KIE10666.1"/>
    <property type="molecule type" value="Genomic_DNA"/>
</dbReference>
<dbReference type="Pfam" id="PF04755">
    <property type="entry name" value="PAP_fibrillin"/>
    <property type="match status" value="1"/>
</dbReference>
<dbReference type="AlphaFoldDB" id="A0A0C1ND50"/>
<protein>
    <recommendedName>
        <fullName evidence="1">Plastid lipid-associated protein/fibrillin conserved domain-containing protein</fullName>
    </recommendedName>
</protein>